<evidence type="ECO:0000313" key="1">
    <source>
        <dbReference type="EMBL" id="MBB2957382.1"/>
    </source>
</evidence>
<keyword evidence="2" id="KW-1185">Reference proteome</keyword>
<gene>
    <name evidence="1" type="ORF">FHX72_001519</name>
</gene>
<proteinExistence type="predicted"/>
<dbReference type="Proteomes" id="UP000545286">
    <property type="component" value="Unassembled WGS sequence"/>
</dbReference>
<dbReference type="EMBL" id="JACHWJ010000002">
    <property type="protein sequence ID" value="MBB2957382.1"/>
    <property type="molecule type" value="Genomic_DNA"/>
</dbReference>
<dbReference type="Pfam" id="PF05045">
    <property type="entry name" value="RgpF"/>
    <property type="match status" value="1"/>
</dbReference>
<evidence type="ECO:0000313" key="2">
    <source>
        <dbReference type="Proteomes" id="UP000545286"/>
    </source>
</evidence>
<keyword evidence="1" id="KW-0328">Glycosyltransferase</keyword>
<organism evidence="1 2">
    <name type="scientific">Pseudoclavibacter helvolus</name>
    <dbReference type="NCBI Taxonomy" id="255205"/>
    <lineage>
        <taxon>Bacteria</taxon>
        <taxon>Bacillati</taxon>
        <taxon>Actinomycetota</taxon>
        <taxon>Actinomycetes</taxon>
        <taxon>Micrococcales</taxon>
        <taxon>Microbacteriaceae</taxon>
        <taxon>Pseudoclavibacter</taxon>
    </lineage>
</organism>
<name>A0A7W4UMW8_9MICO</name>
<dbReference type="InterPro" id="IPR007739">
    <property type="entry name" value="RgpF"/>
</dbReference>
<reference evidence="1 2" key="1">
    <citation type="submission" date="2020-08" db="EMBL/GenBank/DDBJ databases">
        <title>Sequencing the genomes of 1000 actinobacteria strains.</title>
        <authorList>
            <person name="Klenk H.-P."/>
        </authorList>
    </citation>
    <scope>NUCLEOTIDE SEQUENCE [LARGE SCALE GENOMIC DNA]</scope>
    <source>
        <strain evidence="1 2">DSM 20419</strain>
    </source>
</reference>
<comment type="caution">
    <text evidence="1">The sequence shown here is derived from an EMBL/GenBank/DDBJ whole genome shotgun (WGS) entry which is preliminary data.</text>
</comment>
<dbReference type="GO" id="GO:0016757">
    <property type="term" value="F:glycosyltransferase activity"/>
    <property type="evidence" value="ECO:0007669"/>
    <property type="project" value="UniProtKB-KW"/>
</dbReference>
<dbReference type="EC" id="2.4.1.-" evidence="1"/>
<accession>A0A7W4UMW8</accession>
<dbReference type="OrthoDB" id="9815339at2"/>
<dbReference type="AlphaFoldDB" id="A0A7W4UMW8"/>
<dbReference type="RefSeq" id="WP_068476430.1">
    <property type="nucleotide sequence ID" value="NZ_CZJS01000059.1"/>
</dbReference>
<protein>
    <submittedName>
        <fullName evidence="1">Rhamnosyltransferase</fullName>
        <ecNumber evidence="1">2.4.1.-</ecNumber>
    </submittedName>
</protein>
<sequence>MRRVAFYLVYDSKGHVGGYVEHCLRELRKHVDHVFVVSNSPLTTDSRYRLEQIADTVWERQNVGYDVWAYRDALREFGEARLRDYDELILANYTFYGPIGSFDALFAEAEDTRADFWGITDHAEVVPNPITYSGVMPRHIQSHWIGVRRHMFTSEAWRTYWDEMPPIVSYDDSILQHESRFTKYFEDAGFSSWVAYSAAKYGDQHPIFNLADVLIADGCPIVKRRFFFHDPVYLDHNAIIGKRVLDLLEAKGYPVDLLWQDIASTAKPRVLNANAGLMEIMPDVDLGGEDPSGLRVVVVAHVYYEEMIDEIVERADTIPGGYDLVVTTASEEKQAYIRARLEQLGRPDDDVRVVASNRGRDISAFLITCRDVLESDRYDIVVKIHSKKSPQNGFNSSRHFKEHLFENLLNSPGYTTNLLRLFVKHPTLGMVFPPMIHIGFPTVGRAWFANLDPAKELAAKLGMRVTFDDTSPLAPFGSMFIARPEALKPLVQAGFHWDEFPDEGGYEDGGLPHVLERLLGYSAVSEGFHLRTVMTIHNAEISHTMLEYKLQEITADVPGYFPVQVALVRKYLESQASSPLGRVKSSILTKNPGLADALRPAYSRLRGVARAIRNRG</sequence>
<keyword evidence="1" id="KW-0808">Transferase</keyword>